<name>A0A5M6IYM5_9PROT</name>
<reference evidence="1 2" key="1">
    <citation type="submission" date="2019-09" db="EMBL/GenBank/DDBJ databases">
        <title>Genome sequence of Rhodovastum atsumiense, a diverse member of the Acetobacteraceae family of non-sulfur purple photosynthetic bacteria.</title>
        <authorList>
            <person name="Meyer T."/>
            <person name="Kyndt J."/>
        </authorList>
    </citation>
    <scope>NUCLEOTIDE SEQUENCE [LARGE SCALE GENOMIC DNA]</scope>
    <source>
        <strain evidence="1 2">DSM 21279</strain>
    </source>
</reference>
<protein>
    <submittedName>
        <fullName evidence="1">Uncharacterized protein</fullName>
    </submittedName>
</protein>
<keyword evidence="2" id="KW-1185">Reference proteome</keyword>
<dbReference type="AlphaFoldDB" id="A0A5M6IYM5"/>
<organism evidence="1 2">
    <name type="scientific">Rhodovastum atsumiense</name>
    <dbReference type="NCBI Taxonomy" id="504468"/>
    <lineage>
        <taxon>Bacteria</taxon>
        <taxon>Pseudomonadati</taxon>
        <taxon>Pseudomonadota</taxon>
        <taxon>Alphaproteobacteria</taxon>
        <taxon>Acetobacterales</taxon>
        <taxon>Acetobacteraceae</taxon>
        <taxon>Rhodovastum</taxon>
    </lineage>
</organism>
<dbReference type="Proteomes" id="UP000325255">
    <property type="component" value="Unassembled WGS sequence"/>
</dbReference>
<gene>
    <name evidence="1" type="ORF">F1189_04790</name>
</gene>
<dbReference type="RefSeq" id="WP_150039492.1">
    <property type="nucleotide sequence ID" value="NZ_OW485601.1"/>
</dbReference>
<evidence type="ECO:0000313" key="2">
    <source>
        <dbReference type="Proteomes" id="UP000325255"/>
    </source>
</evidence>
<proteinExistence type="predicted"/>
<dbReference type="EMBL" id="VWPK01000006">
    <property type="protein sequence ID" value="KAA5613381.1"/>
    <property type="molecule type" value="Genomic_DNA"/>
</dbReference>
<evidence type="ECO:0000313" key="1">
    <source>
        <dbReference type="EMBL" id="KAA5613381.1"/>
    </source>
</evidence>
<accession>A0A5M6IYM5</accession>
<sequence length="66" mass="7230">MHPARPVFALDPGQCLEFAQVVLIGRNAVLQSSFIAWRQVIGCLVQVRHWLQGRAGLARLPVAPVA</sequence>
<comment type="caution">
    <text evidence="1">The sequence shown here is derived from an EMBL/GenBank/DDBJ whole genome shotgun (WGS) entry which is preliminary data.</text>
</comment>